<comment type="caution">
    <text evidence="2">The sequence shown here is derived from an EMBL/GenBank/DDBJ whole genome shotgun (WGS) entry which is preliminary data.</text>
</comment>
<dbReference type="OrthoDB" id="9766909at2"/>
<evidence type="ECO:0000259" key="1">
    <source>
        <dbReference type="Pfam" id="PF06832"/>
    </source>
</evidence>
<proteinExistence type="predicted"/>
<name>A0A5C6Z4K3_9FLAO</name>
<dbReference type="EMBL" id="VORT01000001">
    <property type="protein sequence ID" value="TXD75105.1"/>
    <property type="molecule type" value="Genomic_DNA"/>
</dbReference>
<dbReference type="InterPro" id="IPR009647">
    <property type="entry name" value="PBP_C"/>
</dbReference>
<dbReference type="AlphaFoldDB" id="A0A5C6Z4K3"/>
<keyword evidence="3" id="KW-1185">Reference proteome</keyword>
<sequence>MIFVSNDFKSMRQNDFLNVTNFYENVNEVIFKLAHHSLEGTVYWYLDSKYIGKTETFHELAVSPKPGKYLLTAVDKSGNELREQIEVKSASQN</sequence>
<organism evidence="2 3">
    <name type="scientific">Aequorivita antarctica</name>
    <dbReference type="NCBI Taxonomy" id="153266"/>
    <lineage>
        <taxon>Bacteria</taxon>
        <taxon>Pseudomonadati</taxon>
        <taxon>Bacteroidota</taxon>
        <taxon>Flavobacteriia</taxon>
        <taxon>Flavobacteriales</taxon>
        <taxon>Flavobacteriaceae</taxon>
        <taxon>Aequorivita</taxon>
    </lineage>
</organism>
<dbReference type="Proteomes" id="UP000321497">
    <property type="component" value="Unassembled WGS sequence"/>
</dbReference>
<reference evidence="2 3" key="1">
    <citation type="submission" date="2019-08" db="EMBL/GenBank/DDBJ databases">
        <title>Genome of Aequorivita antarctica SW49 (type strain).</title>
        <authorList>
            <person name="Bowman J.P."/>
        </authorList>
    </citation>
    <scope>NUCLEOTIDE SEQUENCE [LARGE SCALE GENOMIC DNA]</scope>
    <source>
        <strain evidence="2 3">SW49</strain>
    </source>
</reference>
<dbReference type="Pfam" id="PF06832">
    <property type="entry name" value="BiPBP_C"/>
    <property type="match status" value="1"/>
</dbReference>
<gene>
    <name evidence="2" type="ORF">ESU54_00355</name>
</gene>
<evidence type="ECO:0000313" key="3">
    <source>
        <dbReference type="Proteomes" id="UP000321497"/>
    </source>
</evidence>
<feature type="domain" description="Penicillin-binding C-terminal" evidence="1">
    <location>
        <begin position="18"/>
        <end position="82"/>
    </location>
</feature>
<accession>A0A5C6Z4K3</accession>
<protein>
    <recommendedName>
        <fullName evidence="1">Penicillin-binding C-terminal domain-containing protein</fullName>
    </recommendedName>
</protein>
<evidence type="ECO:0000313" key="2">
    <source>
        <dbReference type="EMBL" id="TXD75105.1"/>
    </source>
</evidence>